<gene>
    <name evidence="1" type="ORF">NA56DRAFT_301709</name>
</gene>
<name>A0A2J6PRW7_9HELO</name>
<reference evidence="1 2" key="1">
    <citation type="submission" date="2016-05" db="EMBL/GenBank/DDBJ databases">
        <title>A degradative enzymes factory behind the ericoid mycorrhizal symbiosis.</title>
        <authorList>
            <consortium name="DOE Joint Genome Institute"/>
            <person name="Martino E."/>
            <person name="Morin E."/>
            <person name="Grelet G."/>
            <person name="Kuo A."/>
            <person name="Kohler A."/>
            <person name="Daghino S."/>
            <person name="Barry K."/>
            <person name="Choi C."/>
            <person name="Cichocki N."/>
            <person name="Clum A."/>
            <person name="Copeland A."/>
            <person name="Hainaut M."/>
            <person name="Haridas S."/>
            <person name="Labutti K."/>
            <person name="Lindquist E."/>
            <person name="Lipzen A."/>
            <person name="Khouja H.-R."/>
            <person name="Murat C."/>
            <person name="Ohm R."/>
            <person name="Olson A."/>
            <person name="Spatafora J."/>
            <person name="Veneault-Fourrey C."/>
            <person name="Henrissat B."/>
            <person name="Grigoriev I."/>
            <person name="Martin F."/>
            <person name="Perotto S."/>
        </authorList>
    </citation>
    <scope>NUCLEOTIDE SEQUENCE [LARGE SCALE GENOMIC DNA]</scope>
    <source>
        <strain evidence="1 2">UAMH 7357</strain>
    </source>
</reference>
<organism evidence="1 2">
    <name type="scientific">Hyaloscypha hepaticicola</name>
    <dbReference type="NCBI Taxonomy" id="2082293"/>
    <lineage>
        <taxon>Eukaryota</taxon>
        <taxon>Fungi</taxon>
        <taxon>Dikarya</taxon>
        <taxon>Ascomycota</taxon>
        <taxon>Pezizomycotina</taxon>
        <taxon>Leotiomycetes</taxon>
        <taxon>Helotiales</taxon>
        <taxon>Hyaloscyphaceae</taxon>
        <taxon>Hyaloscypha</taxon>
    </lineage>
</organism>
<keyword evidence="2" id="KW-1185">Reference proteome</keyword>
<sequence length="298" mass="33928">MVTIDGVSHLSHPIQLRARWKLLGDFKADEREVIDHTRDSKKLLKGREDRLEQVLILEDEATLGIQVEQWAVEYSSKFVHAAGPEFASTTAAVILGTAYVNKGLPESALVAAMLRVASLAFILRAGVKCTPSTFKSSSYRTIQASIDTILYERLKLAERDLFQMLQRLVFRSSGYLNREQVYPVALVLWQLLRILCIGASHLSNLVQRFRTKDYQFHALKLVLSTHLALFRSSNPLLLDFNDKLHQDLLGHDQKLIKLAVKMRNVVVGFREKGFTDMKGSIAYKKGYFDLFRRVYDGL</sequence>
<dbReference type="AlphaFoldDB" id="A0A2J6PRW7"/>
<protein>
    <submittedName>
        <fullName evidence="1">Uncharacterized protein</fullName>
    </submittedName>
</protein>
<proteinExistence type="predicted"/>
<accession>A0A2J6PRW7</accession>
<evidence type="ECO:0000313" key="2">
    <source>
        <dbReference type="Proteomes" id="UP000235672"/>
    </source>
</evidence>
<dbReference type="EMBL" id="KZ613503">
    <property type="protein sequence ID" value="PMD16767.1"/>
    <property type="molecule type" value="Genomic_DNA"/>
</dbReference>
<evidence type="ECO:0000313" key="1">
    <source>
        <dbReference type="EMBL" id="PMD16767.1"/>
    </source>
</evidence>
<dbReference type="Proteomes" id="UP000235672">
    <property type="component" value="Unassembled WGS sequence"/>
</dbReference>
<dbReference type="OrthoDB" id="5426982at2759"/>